<evidence type="ECO:0000256" key="1">
    <source>
        <dbReference type="SAM" id="MobiDB-lite"/>
    </source>
</evidence>
<protein>
    <submittedName>
        <fullName evidence="3">Glycosyltransferase like family protein</fullName>
    </submittedName>
</protein>
<keyword evidence="3" id="KW-0808">Transferase</keyword>
<dbReference type="Gene3D" id="3.90.550.10">
    <property type="entry name" value="Spore Coat Polysaccharide Biosynthesis Protein SpsA, Chain A"/>
    <property type="match status" value="1"/>
</dbReference>
<dbReference type="Proteomes" id="UP000222056">
    <property type="component" value="Unassembled WGS sequence"/>
</dbReference>
<feature type="compositionally biased region" description="Polar residues" evidence="1">
    <location>
        <begin position="320"/>
        <end position="331"/>
    </location>
</feature>
<proteinExistence type="predicted"/>
<evidence type="ECO:0000313" key="3">
    <source>
        <dbReference type="EMBL" id="SEH10269.1"/>
    </source>
</evidence>
<name>A0A1H6FHE2_THEAL</name>
<feature type="region of interest" description="Disordered" evidence="1">
    <location>
        <begin position="310"/>
        <end position="333"/>
    </location>
</feature>
<feature type="domain" description="Streptomycin biosynthesis protein StrF" evidence="2">
    <location>
        <begin position="37"/>
        <end position="192"/>
    </location>
</feature>
<dbReference type="Pfam" id="PF13712">
    <property type="entry name" value="Glyco_tranf_2_5"/>
    <property type="match status" value="1"/>
</dbReference>
<gene>
    <name evidence="3" type="ORF">SAMN02745716_0118</name>
</gene>
<keyword evidence="4" id="KW-1185">Reference proteome</keyword>
<evidence type="ECO:0000313" key="4">
    <source>
        <dbReference type="Proteomes" id="UP000222056"/>
    </source>
</evidence>
<dbReference type="InterPro" id="IPR059123">
    <property type="entry name" value="StrF_dom"/>
</dbReference>
<dbReference type="RefSeq" id="WP_177169214.1">
    <property type="nucleotide sequence ID" value="NZ_FNWJ01000001.1"/>
</dbReference>
<accession>A0A1H6FHE2</accession>
<dbReference type="GO" id="GO:0016740">
    <property type="term" value="F:transferase activity"/>
    <property type="evidence" value="ECO:0007669"/>
    <property type="project" value="UniProtKB-KW"/>
</dbReference>
<reference evidence="4" key="1">
    <citation type="submission" date="2016-10" db="EMBL/GenBank/DDBJ databases">
        <authorList>
            <person name="Varghese N."/>
            <person name="Submissions S."/>
        </authorList>
    </citation>
    <scope>NUCLEOTIDE SEQUENCE [LARGE SCALE GENOMIC DNA]</scope>
    <source>
        <strain evidence="4">ATCC 35263</strain>
    </source>
</reference>
<dbReference type="SUPFAM" id="SSF53448">
    <property type="entry name" value="Nucleotide-diphospho-sugar transferases"/>
    <property type="match status" value="1"/>
</dbReference>
<dbReference type="EMBL" id="FNWJ01000001">
    <property type="protein sequence ID" value="SEH10269.1"/>
    <property type="molecule type" value="Genomic_DNA"/>
</dbReference>
<evidence type="ECO:0000259" key="2">
    <source>
        <dbReference type="Pfam" id="PF13712"/>
    </source>
</evidence>
<dbReference type="STRING" id="29539.SAMN02745716_0118"/>
<dbReference type="InterPro" id="IPR029044">
    <property type="entry name" value="Nucleotide-diphossugar_trans"/>
</dbReference>
<dbReference type="AlphaFoldDB" id="A0A1H6FHE2"/>
<organism evidence="3 4">
    <name type="scientific">Thermoleophilum album</name>
    <dbReference type="NCBI Taxonomy" id="29539"/>
    <lineage>
        <taxon>Bacteria</taxon>
        <taxon>Bacillati</taxon>
        <taxon>Actinomycetota</taxon>
        <taxon>Thermoleophilia</taxon>
        <taxon>Thermoleophilales</taxon>
        <taxon>Thermoleophilaceae</taxon>
        <taxon>Thermoleophilum</taxon>
    </lineage>
</organism>
<sequence length="369" mass="40644">MIAFGVSITDREVYERCALPGIQRAAEKDSVVLARPSAGTIFESYNALLDEAAALEGLEALVLLHQDTEIVDADFCQRLRRVLEADPAVGVVGCVGALDVRTIAWWEGSVRLAAFLHQYPEYGGGTVAGFSWERGDESPYSCDGEVESVDGFLLCLSPWVVRNIRFDPSLGSFHGYDFDFCLQVRASGKKVLAVGFRAIHHHSLDLVSDLEGWIEANVKVVRKWYGRMPRVGTGPGTWKERARRAEAERDLARAVGYANVLEGRAMLHDLERAIKSARESIGWRLTAPLRLPRFLLRRLSRAWRRTVHRGTSGIREHSVAPSSATEQTASSGVARGDLAAGAEGFAENGWAGARADRDKTSMSEWAGRF</sequence>